<dbReference type="PANTHER" id="PTHR34295">
    <property type="entry name" value="BIOTIN TRANSPORTER BIOY"/>
    <property type="match status" value="1"/>
</dbReference>
<keyword evidence="3" id="KW-0812">Transmembrane</keyword>
<feature type="transmembrane region" description="Helical" evidence="3">
    <location>
        <begin position="86"/>
        <end position="103"/>
    </location>
</feature>
<accession>A0A3M8CXZ6</accession>
<dbReference type="OrthoDB" id="9803495at2"/>
<dbReference type="Pfam" id="PF02632">
    <property type="entry name" value="BioY"/>
    <property type="match status" value="1"/>
</dbReference>
<comment type="similarity">
    <text evidence="1 2">Belongs to the BioY family.</text>
</comment>
<dbReference type="GO" id="GO:0005886">
    <property type="term" value="C:plasma membrane"/>
    <property type="evidence" value="ECO:0007669"/>
    <property type="project" value="UniProtKB-SubCell"/>
</dbReference>
<proteinExistence type="inferred from homology"/>
<dbReference type="Gene3D" id="1.10.1760.20">
    <property type="match status" value="1"/>
</dbReference>
<keyword evidence="2 3" id="KW-0472">Membrane</keyword>
<evidence type="ECO:0000256" key="2">
    <source>
        <dbReference type="PIRNR" id="PIRNR016661"/>
    </source>
</evidence>
<sequence length="207" mass="21934">MSKNRIKMINLAALFAAIIAVCAQLSFTVGPVPFTLQVFAICLTGLLLGSRWGSVSVLVYLILGAIGVPVFAGFQSGLQTIFGKTGGYLLAFLPAVFVIGLIVEKGRIAVWKAFLANLLGLVIIYALGTIQLKFMLNLPWSKAIAFGIIPFLIPDVIKIAIASSLGVILLNRLASAGFLPERNLQKKPSGLAFPDGSDQTSTVASKL</sequence>
<dbReference type="InterPro" id="IPR003784">
    <property type="entry name" value="BioY"/>
</dbReference>
<dbReference type="RefSeq" id="WP_122921101.1">
    <property type="nucleotide sequence ID" value="NZ_RHHQ01000025.1"/>
</dbReference>
<comment type="caution">
    <text evidence="4">The sequence shown here is derived from an EMBL/GenBank/DDBJ whole genome shotgun (WGS) entry which is preliminary data.</text>
</comment>
<feature type="transmembrane region" description="Helical" evidence="3">
    <location>
        <begin position="109"/>
        <end position="127"/>
    </location>
</feature>
<keyword evidence="5" id="KW-1185">Reference proteome</keyword>
<evidence type="ECO:0000256" key="1">
    <source>
        <dbReference type="ARBA" id="ARBA00010692"/>
    </source>
</evidence>
<keyword evidence="2" id="KW-0813">Transport</keyword>
<protein>
    <recommendedName>
        <fullName evidence="2">Biotin transporter</fullName>
    </recommendedName>
</protein>
<evidence type="ECO:0000313" key="4">
    <source>
        <dbReference type="EMBL" id="RNB80117.1"/>
    </source>
</evidence>
<evidence type="ECO:0000313" key="5">
    <source>
        <dbReference type="Proteomes" id="UP000271031"/>
    </source>
</evidence>
<dbReference type="AlphaFoldDB" id="A0A3M8CXZ6"/>
<comment type="subcellular location">
    <subcellularLocation>
        <location evidence="2">Cell membrane</location>
        <topology evidence="2">Multi-pass membrane protein</topology>
    </subcellularLocation>
</comment>
<dbReference type="PANTHER" id="PTHR34295:SF1">
    <property type="entry name" value="BIOTIN TRANSPORTER BIOY"/>
    <property type="match status" value="1"/>
</dbReference>
<organism evidence="4 5">
    <name type="scientific">Brevibacillus fluminis</name>
    <dbReference type="NCBI Taxonomy" id="511487"/>
    <lineage>
        <taxon>Bacteria</taxon>
        <taxon>Bacillati</taxon>
        <taxon>Bacillota</taxon>
        <taxon>Bacilli</taxon>
        <taxon>Bacillales</taxon>
        <taxon>Paenibacillaceae</taxon>
        <taxon>Brevibacillus</taxon>
    </lineage>
</organism>
<dbReference type="GO" id="GO:0015225">
    <property type="term" value="F:biotin transmembrane transporter activity"/>
    <property type="evidence" value="ECO:0007669"/>
    <property type="project" value="UniProtKB-UniRule"/>
</dbReference>
<feature type="transmembrane region" description="Helical" evidence="3">
    <location>
        <begin position="56"/>
        <end position="74"/>
    </location>
</feature>
<dbReference type="Proteomes" id="UP000271031">
    <property type="component" value="Unassembled WGS sequence"/>
</dbReference>
<dbReference type="EMBL" id="RHHQ01000025">
    <property type="protein sequence ID" value="RNB80117.1"/>
    <property type="molecule type" value="Genomic_DNA"/>
</dbReference>
<gene>
    <name evidence="4" type="ORF">EDM56_27270</name>
</gene>
<keyword evidence="3" id="KW-1133">Transmembrane helix</keyword>
<reference evidence="4 5" key="1">
    <citation type="submission" date="2018-10" db="EMBL/GenBank/DDBJ databases">
        <title>Phylogenomics of Brevibacillus.</title>
        <authorList>
            <person name="Dunlap C."/>
        </authorList>
    </citation>
    <scope>NUCLEOTIDE SEQUENCE [LARGE SCALE GENOMIC DNA]</scope>
    <source>
        <strain evidence="4 5">JCM 15716</strain>
    </source>
</reference>
<evidence type="ECO:0000256" key="3">
    <source>
        <dbReference type="SAM" id="Phobius"/>
    </source>
</evidence>
<dbReference type="PIRSF" id="PIRSF016661">
    <property type="entry name" value="BioY"/>
    <property type="match status" value="1"/>
</dbReference>
<name>A0A3M8CXZ6_9BACL</name>
<keyword evidence="2" id="KW-1003">Cell membrane</keyword>